<feature type="region of interest" description="Disordered" evidence="1">
    <location>
        <begin position="1"/>
        <end position="20"/>
    </location>
</feature>
<dbReference type="PANTHER" id="PTHR39456">
    <property type="entry name" value="METAL-DEPENDENT HYDROLASE"/>
    <property type="match status" value="1"/>
</dbReference>
<protein>
    <submittedName>
        <fullName evidence="2">Metal-dependent hydrolase</fullName>
    </submittedName>
</protein>
<evidence type="ECO:0000256" key="1">
    <source>
        <dbReference type="SAM" id="MobiDB-lite"/>
    </source>
</evidence>
<organism evidence="2 3">
    <name type="scientific">SAR86 cluster bacterium</name>
    <dbReference type="NCBI Taxonomy" id="2030880"/>
    <lineage>
        <taxon>Bacteria</taxon>
        <taxon>Pseudomonadati</taxon>
        <taxon>Pseudomonadota</taxon>
        <taxon>Gammaproteobacteria</taxon>
        <taxon>SAR86 cluster</taxon>
    </lineage>
</organism>
<dbReference type="InterPro" id="IPR016516">
    <property type="entry name" value="UCP07580"/>
</dbReference>
<dbReference type="Proteomes" id="UP000754644">
    <property type="component" value="Unassembled WGS sequence"/>
</dbReference>
<dbReference type="AlphaFoldDB" id="A0A972VWP1"/>
<evidence type="ECO:0000313" key="3">
    <source>
        <dbReference type="Proteomes" id="UP000754644"/>
    </source>
</evidence>
<dbReference type="GO" id="GO:0016787">
    <property type="term" value="F:hydrolase activity"/>
    <property type="evidence" value="ECO:0007669"/>
    <property type="project" value="UniProtKB-KW"/>
</dbReference>
<gene>
    <name evidence="2" type="ORF">HQ497_04920</name>
</gene>
<reference evidence="2" key="1">
    <citation type="submission" date="2020-05" db="EMBL/GenBank/DDBJ databases">
        <title>Sulfur intermediates as new biogeochemical hubs in an aquatic model microbial ecosystem.</title>
        <authorList>
            <person name="Vigneron A."/>
        </authorList>
    </citation>
    <scope>NUCLEOTIDE SEQUENCE</scope>
    <source>
        <strain evidence="2">Bin.250</strain>
    </source>
</reference>
<sequence>MTTPQNQSVTDHKQDLPSAHPMDAIPVRQMRFKLDAETVSKPVWSQTHPDFSIFINALGLHVPHFERFLVKVMRAYRDELKDPALHTDVQAIIGQESHHAFNFLGWNQAMAQFYPGLADLDAHAKGYFETQFKNTSKKFQIGFTAGYETFTFLGGMIILNRYQEFMAEADPTLRALWVWHQVEEVEHGAVAFDFYQAFYPDDLWYRRWMVLYAFTHISWETFKAYALMIRKEGYYKTPGRAWRAWRFFASFAFDLGRAALPVLARDYHPRHHPICNDEQNRLAVAWRKYHTAGHNTLALDNQAIEQMLASPT</sequence>
<accession>A0A972VWP1</accession>
<dbReference type="Pfam" id="PF10118">
    <property type="entry name" value="Metal_hydrol"/>
    <property type="match status" value="1"/>
</dbReference>
<dbReference type="EMBL" id="JABMOJ010000179">
    <property type="protein sequence ID" value="NQV64689.1"/>
    <property type="molecule type" value="Genomic_DNA"/>
</dbReference>
<proteinExistence type="predicted"/>
<dbReference type="PANTHER" id="PTHR39456:SF1">
    <property type="entry name" value="METAL-DEPENDENT HYDROLASE"/>
    <property type="match status" value="1"/>
</dbReference>
<name>A0A972VWP1_9GAMM</name>
<evidence type="ECO:0000313" key="2">
    <source>
        <dbReference type="EMBL" id="NQV64689.1"/>
    </source>
</evidence>
<comment type="caution">
    <text evidence="2">The sequence shown here is derived from an EMBL/GenBank/DDBJ whole genome shotgun (WGS) entry which is preliminary data.</text>
</comment>
<keyword evidence="2" id="KW-0378">Hydrolase</keyword>